<keyword evidence="8 10" id="KW-1133">Transmembrane helix</keyword>
<keyword evidence="7 10" id="KW-0283">Flagellar rotation</keyword>
<feature type="transmembrane region" description="Helical" evidence="10">
    <location>
        <begin position="34"/>
        <end position="57"/>
    </location>
</feature>
<keyword evidence="5 10" id="KW-0145">Chemotaxis</keyword>
<comment type="subcellular location">
    <subcellularLocation>
        <location evidence="10">Cell inner membrane</location>
    </subcellularLocation>
    <subcellularLocation>
        <location evidence="2">Cell membrane</location>
        <topology evidence="2">Single-pass membrane protein</topology>
    </subcellularLocation>
</comment>
<dbReference type="Pfam" id="PF03748">
    <property type="entry name" value="FliL"/>
    <property type="match status" value="1"/>
</dbReference>
<accession>A0ABN1FCP2</accession>
<evidence type="ECO:0000256" key="4">
    <source>
        <dbReference type="ARBA" id="ARBA00022475"/>
    </source>
</evidence>
<comment type="similarity">
    <text evidence="3 10">Belongs to the FliL family.</text>
</comment>
<dbReference type="PANTHER" id="PTHR35091">
    <property type="entry name" value="FLAGELLAR PROTEIN FLIL"/>
    <property type="match status" value="1"/>
</dbReference>
<sequence length="179" mass="19409">MANTDTEAEAQEGQAPAEGEKKGFVKKLLGNKKLLIIVAAALLLVLGGGGAALYFFVFSGSDASKAEASGPEFPATPPVVAYADMDEMIVNIQSQDGTPVYLKLSVQLELFSPEEKAGIDALKPRIRDQFQGYLRELRPDDLKGSAGIMRLKEELVRRTNVAAAPYKVRDVLLKEMIIQ</sequence>
<protein>
    <recommendedName>
        <fullName evidence="10">Flagellar protein FliL</fullName>
    </recommendedName>
</protein>
<evidence type="ECO:0000256" key="2">
    <source>
        <dbReference type="ARBA" id="ARBA00004162"/>
    </source>
</evidence>
<comment type="function">
    <text evidence="1 10">Controls the rotational direction of flagella during chemotaxis.</text>
</comment>
<keyword evidence="4" id="KW-1003">Cell membrane</keyword>
<evidence type="ECO:0000256" key="9">
    <source>
        <dbReference type="ARBA" id="ARBA00023136"/>
    </source>
</evidence>
<evidence type="ECO:0000313" key="11">
    <source>
        <dbReference type="EMBL" id="GAA0587451.1"/>
    </source>
</evidence>
<dbReference type="RefSeq" id="WP_166937451.1">
    <property type="nucleotide sequence ID" value="NZ_BAAADD010000013.1"/>
</dbReference>
<proteinExistence type="inferred from homology"/>
<organism evidence="11 12">
    <name type="scientific">Rhizomicrobium electricum</name>
    <dbReference type="NCBI Taxonomy" id="480070"/>
    <lineage>
        <taxon>Bacteria</taxon>
        <taxon>Pseudomonadati</taxon>
        <taxon>Pseudomonadota</taxon>
        <taxon>Alphaproteobacteria</taxon>
        <taxon>Micropepsales</taxon>
        <taxon>Micropepsaceae</taxon>
        <taxon>Rhizomicrobium</taxon>
    </lineage>
</organism>
<evidence type="ECO:0000313" key="12">
    <source>
        <dbReference type="Proteomes" id="UP001499951"/>
    </source>
</evidence>
<keyword evidence="10" id="KW-0997">Cell inner membrane</keyword>
<evidence type="ECO:0000256" key="3">
    <source>
        <dbReference type="ARBA" id="ARBA00008281"/>
    </source>
</evidence>
<evidence type="ECO:0000256" key="5">
    <source>
        <dbReference type="ARBA" id="ARBA00022500"/>
    </source>
</evidence>
<evidence type="ECO:0000256" key="1">
    <source>
        <dbReference type="ARBA" id="ARBA00002254"/>
    </source>
</evidence>
<keyword evidence="6 10" id="KW-0812">Transmembrane</keyword>
<comment type="caution">
    <text evidence="11">The sequence shown here is derived from an EMBL/GenBank/DDBJ whole genome shotgun (WGS) entry which is preliminary data.</text>
</comment>
<evidence type="ECO:0000256" key="6">
    <source>
        <dbReference type="ARBA" id="ARBA00022692"/>
    </source>
</evidence>
<evidence type="ECO:0000256" key="7">
    <source>
        <dbReference type="ARBA" id="ARBA00022779"/>
    </source>
</evidence>
<dbReference type="EMBL" id="BAAADD010000013">
    <property type="protein sequence ID" value="GAA0587451.1"/>
    <property type="molecule type" value="Genomic_DNA"/>
</dbReference>
<dbReference type="InterPro" id="IPR005503">
    <property type="entry name" value="FliL"/>
</dbReference>
<name>A0ABN1FCP2_9PROT</name>
<dbReference type="Proteomes" id="UP001499951">
    <property type="component" value="Unassembled WGS sequence"/>
</dbReference>
<evidence type="ECO:0000256" key="8">
    <source>
        <dbReference type="ARBA" id="ARBA00022989"/>
    </source>
</evidence>
<dbReference type="PANTHER" id="PTHR35091:SF2">
    <property type="entry name" value="FLAGELLAR PROTEIN FLIL"/>
    <property type="match status" value="1"/>
</dbReference>
<evidence type="ECO:0000256" key="10">
    <source>
        <dbReference type="RuleBase" id="RU364125"/>
    </source>
</evidence>
<reference evidence="11 12" key="1">
    <citation type="journal article" date="2019" name="Int. J. Syst. Evol. Microbiol.">
        <title>The Global Catalogue of Microorganisms (GCM) 10K type strain sequencing project: providing services to taxonomists for standard genome sequencing and annotation.</title>
        <authorList>
            <consortium name="The Broad Institute Genomics Platform"/>
            <consortium name="The Broad Institute Genome Sequencing Center for Infectious Disease"/>
            <person name="Wu L."/>
            <person name="Ma J."/>
        </authorList>
    </citation>
    <scope>NUCLEOTIDE SEQUENCE [LARGE SCALE GENOMIC DNA]</scope>
    <source>
        <strain evidence="11 12">JCM 15089</strain>
    </source>
</reference>
<keyword evidence="9 10" id="KW-0472">Membrane</keyword>
<gene>
    <name evidence="11" type="ORF">GCM10008942_40590</name>
</gene>
<keyword evidence="12" id="KW-1185">Reference proteome</keyword>